<feature type="domain" description="Phosphotyrosine protein phosphatase I" evidence="2">
    <location>
        <begin position="2"/>
        <end position="135"/>
    </location>
</feature>
<keyword evidence="1" id="KW-0059">Arsenical resistance</keyword>
<reference evidence="4" key="2">
    <citation type="submission" date="2011-03" db="EMBL/GenBank/DDBJ databases">
        <title>The complete genome of Desulfobacca acetoxidans DSM 11109.</title>
        <authorList>
            <consortium name="US DOE Joint Genome Institute (JGI-PGF)"/>
            <person name="Lucas S."/>
            <person name="Copeland A."/>
            <person name="Lapidus A."/>
            <person name="Bruce D."/>
            <person name="Goodwin L."/>
            <person name="Pitluck S."/>
            <person name="Peters L."/>
            <person name="Kyrpides N."/>
            <person name="Mavromatis K."/>
            <person name="Ivanova N."/>
            <person name="Ovchinnikova G."/>
            <person name="Teshima H."/>
            <person name="Detter J.C."/>
            <person name="Han C."/>
            <person name="Land M."/>
            <person name="Hauser L."/>
            <person name="Markowitz V."/>
            <person name="Cheng J.-F."/>
            <person name="Hugenholtz P."/>
            <person name="Woyke T."/>
            <person name="Wu D."/>
            <person name="Spring S."/>
            <person name="Schueler E."/>
            <person name="Brambilla E."/>
            <person name="Klenk H.-P."/>
            <person name="Eisen J.A."/>
        </authorList>
    </citation>
    <scope>NUCLEOTIDE SEQUENCE [LARGE SCALE GENOMIC DNA]</scope>
    <source>
        <strain evidence="4">ATCC 700848 / DSM 11109 / ASRB2</strain>
    </source>
</reference>
<reference evidence="3 4" key="1">
    <citation type="journal article" date="2011" name="Stand. Genomic Sci.">
        <title>Complete genome sequence of the acetate-degrading sulfate reducer Desulfobacca acetoxidans type strain (ASRB2).</title>
        <authorList>
            <person name="Goker M."/>
            <person name="Teshima H."/>
            <person name="Lapidus A."/>
            <person name="Nolan M."/>
            <person name="Lucas S."/>
            <person name="Hammon N."/>
            <person name="Deshpande S."/>
            <person name="Cheng J.F."/>
            <person name="Tapia R."/>
            <person name="Han C."/>
            <person name="Goodwin L."/>
            <person name="Pitluck S."/>
            <person name="Huntemann M."/>
            <person name="Liolios K."/>
            <person name="Ivanova N."/>
            <person name="Pagani I."/>
            <person name="Mavromatis K."/>
            <person name="Ovchinikova G."/>
            <person name="Pati A."/>
            <person name="Chen A."/>
            <person name="Palaniappan K."/>
            <person name="Land M."/>
            <person name="Hauser L."/>
            <person name="Brambilla E.M."/>
            <person name="Rohde M."/>
            <person name="Spring S."/>
            <person name="Detter J.C."/>
            <person name="Woyke T."/>
            <person name="Bristow J."/>
            <person name="Eisen J.A."/>
            <person name="Markowitz V."/>
            <person name="Hugenholtz P."/>
            <person name="Kyrpides N.C."/>
            <person name="Klenk H.P."/>
        </authorList>
    </citation>
    <scope>NUCLEOTIDE SEQUENCE [LARGE SCALE GENOMIC DNA]</scope>
    <source>
        <strain evidence="4">ATCC 700848 / DSM 11109 / ASRB2</strain>
    </source>
</reference>
<dbReference type="HOGENOM" id="CLU_071415_3_2_7"/>
<sequence length="152" mass="17131">MKKVLFLCTENSCRSQMAEGIINYYLSGEIQAFSAGVRASRVNPRAIQVMAEIGINISNQRSKSLDEFRDDRFDLAVTLCDQAQKECPIFLAADRLIHVGFPDPAQATGPEAEIMTEFRRVRDAIRQQMVPLLRKELLESGTERHDGLKKTS</sequence>
<dbReference type="AlphaFoldDB" id="F2NHV8"/>
<dbReference type="InterPro" id="IPR036196">
    <property type="entry name" value="Ptyr_pPase_sf"/>
</dbReference>
<dbReference type="SMART" id="SM00226">
    <property type="entry name" value="LMWPc"/>
    <property type="match status" value="1"/>
</dbReference>
<dbReference type="OrthoDB" id="9784339at2"/>
<dbReference type="InterPro" id="IPR023485">
    <property type="entry name" value="Ptyr_pPase"/>
</dbReference>
<dbReference type="KEGG" id="dao:Desac_1591"/>
<dbReference type="Proteomes" id="UP000000483">
    <property type="component" value="Chromosome"/>
</dbReference>
<keyword evidence="3" id="KW-0560">Oxidoreductase</keyword>
<dbReference type="Pfam" id="PF01451">
    <property type="entry name" value="LMWPc"/>
    <property type="match status" value="1"/>
</dbReference>
<dbReference type="GO" id="GO:0046685">
    <property type="term" value="P:response to arsenic-containing substance"/>
    <property type="evidence" value="ECO:0007669"/>
    <property type="project" value="UniProtKB-KW"/>
</dbReference>
<dbReference type="RefSeq" id="WP_013706553.1">
    <property type="nucleotide sequence ID" value="NC_015388.1"/>
</dbReference>
<dbReference type="SUPFAM" id="SSF52788">
    <property type="entry name" value="Phosphotyrosine protein phosphatases I"/>
    <property type="match status" value="1"/>
</dbReference>
<evidence type="ECO:0000313" key="4">
    <source>
        <dbReference type="Proteomes" id="UP000000483"/>
    </source>
</evidence>
<evidence type="ECO:0000259" key="2">
    <source>
        <dbReference type="SMART" id="SM00226"/>
    </source>
</evidence>
<dbReference type="EC" id="1.20.4.1" evidence="3"/>
<dbReference type="eggNOG" id="COG0394">
    <property type="taxonomic scope" value="Bacteria"/>
</dbReference>
<dbReference type="PANTHER" id="PTHR43428">
    <property type="entry name" value="ARSENATE REDUCTASE"/>
    <property type="match status" value="1"/>
</dbReference>
<accession>F2NHV8</accession>
<gene>
    <name evidence="3" type="ordered locus">Desac_1591</name>
</gene>
<dbReference type="Gene3D" id="3.40.50.2300">
    <property type="match status" value="1"/>
</dbReference>
<dbReference type="GO" id="GO:0008794">
    <property type="term" value="F:arsenate reductase (glutaredoxin) activity"/>
    <property type="evidence" value="ECO:0007669"/>
    <property type="project" value="UniProtKB-EC"/>
</dbReference>
<dbReference type="PANTHER" id="PTHR43428:SF1">
    <property type="entry name" value="ARSENATE REDUCTASE"/>
    <property type="match status" value="1"/>
</dbReference>
<dbReference type="STRING" id="880072.Desac_1591"/>
<organism evidence="3 4">
    <name type="scientific">Desulfobacca acetoxidans (strain ATCC 700848 / DSM 11109 / ASRB2)</name>
    <dbReference type="NCBI Taxonomy" id="880072"/>
    <lineage>
        <taxon>Bacteria</taxon>
        <taxon>Pseudomonadati</taxon>
        <taxon>Thermodesulfobacteriota</taxon>
        <taxon>Desulfobaccia</taxon>
        <taxon>Desulfobaccales</taxon>
        <taxon>Desulfobaccaceae</taxon>
        <taxon>Desulfobacca</taxon>
    </lineage>
</organism>
<protein>
    <submittedName>
        <fullName evidence="3">Protein tyrosine phosphatase</fullName>
        <ecNumber evidence="3">1.20.4.1</ecNumber>
    </submittedName>
</protein>
<proteinExistence type="predicted"/>
<evidence type="ECO:0000313" key="3">
    <source>
        <dbReference type="EMBL" id="AEB09443.1"/>
    </source>
</evidence>
<keyword evidence="4" id="KW-1185">Reference proteome</keyword>
<name>F2NHV8_DESAR</name>
<dbReference type="EMBL" id="CP002629">
    <property type="protein sequence ID" value="AEB09443.1"/>
    <property type="molecule type" value="Genomic_DNA"/>
</dbReference>
<dbReference type="CDD" id="cd16345">
    <property type="entry name" value="LMWP_ArsC"/>
    <property type="match status" value="1"/>
</dbReference>
<evidence type="ECO:0000256" key="1">
    <source>
        <dbReference type="ARBA" id="ARBA00022849"/>
    </source>
</evidence>